<dbReference type="EMBL" id="CR382132">
    <property type="protein sequence ID" value="CAG78141.1"/>
    <property type="molecule type" value="Genomic_DNA"/>
</dbReference>
<dbReference type="PROSITE" id="PS50086">
    <property type="entry name" value="TBC_RABGAP"/>
    <property type="match status" value="1"/>
</dbReference>
<feature type="compositionally biased region" description="Low complexity" evidence="1">
    <location>
        <begin position="333"/>
        <end position="348"/>
    </location>
</feature>
<protein>
    <submittedName>
        <fullName evidence="3">YALI0F12573p</fullName>
    </submittedName>
</protein>
<evidence type="ECO:0000256" key="1">
    <source>
        <dbReference type="SAM" id="MobiDB-lite"/>
    </source>
</evidence>
<feature type="region of interest" description="Disordered" evidence="1">
    <location>
        <begin position="26"/>
        <end position="78"/>
    </location>
</feature>
<dbReference type="GO" id="GO:0030427">
    <property type="term" value="C:site of polarized growth"/>
    <property type="evidence" value="ECO:0007669"/>
    <property type="project" value="UniProtKB-ARBA"/>
</dbReference>
<evidence type="ECO:0000313" key="3">
    <source>
        <dbReference type="EMBL" id="CAG78141.1"/>
    </source>
</evidence>
<feature type="compositionally biased region" description="Low complexity" evidence="1">
    <location>
        <begin position="26"/>
        <end position="35"/>
    </location>
</feature>
<keyword evidence="4" id="KW-1185">Reference proteome</keyword>
<reference evidence="3 4" key="1">
    <citation type="journal article" date="2004" name="Nature">
        <title>Genome evolution in yeasts.</title>
        <authorList>
            <consortium name="Genolevures"/>
            <person name="Dujon B."/>
            <person name="Sherman D."/>
            <person name="Fischer G."/>
            <person name="Durrens P."/>
            <person name="Casaregola S."/>
            <person name="Lafontaine I."/>
            <person name="de Montigny J."/>
            <person name="Marck C."/>
            <person name="Neuveglise C."/>
            <person name="Talla E."/>
            <person name="Goffard N."/>
            <person name="Frangeul L."/>
            <person name="Aigle M."/>
            <person name="Anthouard V."/>
            <person name="Babour A."/>
            <person name="Barbe V."/>
            <person name="Barnay S."/>
            <person name="Blanchin S."/>
            <person name="Beckerich J.M."/>
            <person name="Beyne E."/>
            <person name="Bleykasten C."/>
            <person name="Boisrame A."/>
            <person name="Boyer J."/>
            <person name="Cattolico L."/>
            <person name="Confanioleri F."/>
            <person name="de Daruvar A."/>
            <person name="Despons L."/>
            <person name="Fabre E."/>
            <person name="Fairhead C."/>
            <person name="Ferry-Dumazet H."/>
            <person name="Groppi A."/>
            <person name="Hantraye F."/>
            <person name="Hennequin C."/>
            <person name="Jauniaux N."/>
            <person name="Joyet P."/>
            <person name="Kachouri R."/>
            <person name="Kerrest A."/>
            <person name="Koszul R."/>
            <person name="Lemaire M."/>
            <person name="Lesur I."/>
            <person name="Ma L."/>
            <person name="Muller H."/>
            <person name="Nicaud J.M."/>
            <person name="Nikolski M."/>
            <person name="Oztas S."/>
            <person name="Ozier-Kalogeropoulos O."/>
            <person name="Pellenz S."/>
            <person name="Potier S."/>
            <person name="Richard G.F."/>
            <person name="Straub M.L."/>
            <person name="Suleau A."/>
            <person name="Swennene D."/>
            <person name="Tekaia F."/>
            <person name="Wesolowski-Louvel M."/>
            <person name="Westhof E."/>
            <person name="Wirth B."/>
            <person name="Zeniou-Meyer M."/>
            <person name="Zivanovic I."/>
            <person name="Bolotin-Fukuhara M."/>
            <person name="Thierry A."/>
            <person name="Bouchier C."/>
            <person name="Caudron B."/>
            <person name="Scarpelli C."/>
            <person name="Gaillardin C."/>
            <person name="Weissenbach J."/>
            <person name="Wincker P."/>
            <person name="Souciet J.L."/>
        </authorList>
    </citation>
    <scope>NUCLEOTIDE SEQUENCE [LARGE SCALE GENOMIC DNA]</scope>
    <source>
        <strain evidence="4">CLIB 122 / E 150</strain>
    </source>
</reference>
<feature type="region of interest" description="Disordered" evidence="1">
    <location>
        <begin position="94"/>
        <end position="170"/>
    </location>
</feature>
<dbReference type="InterPro" id="IPR050302">
    <property type="entry name" value="Rab_GAP_TBC_domain"/>
</dbReference>
<evidence type="ECO:0000259" key="2">
    <source>
        <dbReference type="PROSITE" id="PS50086"/>
    </source>
</evidence>
<sequence>MSMCDFEEVSLNTNYRRFASASTSTLTSYSSVSLAGDNKKDRTLSGRLSRVSSTTSLATEPPAPRPNKHKKTSNKYRNSSLSNLSKLDAIDDVPAPHQQHQQQQQQQQRPSRQNSVCSTQHSISPTTSPRHSRTSVYSFQSRSSVALSEPGSLVLPKRQPSQKEKKAANRKKILQNQSFVDDDDEDAIDIDDLSAWNIPLAPSLYQKTRESSSKLALETLGAASHTNLPNQSQQQQQQQHQHQLHSINHNPNHNMNAPSPAMDSSANSTTSTMLSSDDPNTPDGSFSVPRIMDMSSLFDSLSPIAQELSVAFTESPKALQHEQKIELAQNRHSSGSTHSASSLSSPASCTRPAFLPPKDRKEEKKHLREYQRMVEERAAVEKALAAKEAKRQSERAARQRENAFQWKTEIIPNFHTAIQNPATRELWWAGVPSASRGFVWTERIGNALELSQPQFDKFSKKSATKSVEFADVDLDSVYPELKMFGAGCPYHDDLDAVLRAHTAYWAARDANANPHTNKVACAAASLILALGSPFQSWVALENLLTRGHLIRPMFARDEQALIACYTSFLKVFSTRLPSLYRHFQSQNVSPSAYLTPLVMSLFTEQFSLDVTFRIWDVMLFEGDSFMFRVALATLAKLEPCLYGSKEEIMAQLRSDKLQQETEDDFMDAVRQVLRVSQ</sequence>
<dbReference type="SMART" id="SM00164">
    <property type="entry name" value="TBC"/>
    <property type="match status" value="1"/>
</dbReference>
<dbReference type="InterPro" id="IPR000195">
    <property type="entry name" value="Rab-GAP-TBC_dom"/>
</dbReference>
<dbReference type="KEGG" id="yli:2908075"/>
<dbReference type="Gene3D" id="1.10.10.750">
    <property type="entry name" value="Ypt/Rab-GAP domain of gyp1p, domain 1"/>
    <property type="match status" value="1"/>
</dbReference>
<feature type="compositionally biased region" description="Polar residues" evidence="1">
    <location>
        <begin position="244"/>
        <end position="284"/>
    </location>
</feature>
<dbReference type="VEuPathDB" id="FungiDB:YALI0_F12573g"/>
<name>Q6C1X8_YARLI</name>
<dbReference type="Pfam" id="PF00566">
    <property type="entry name" value="RabGAP-TBC"/>
    <property type="match status" value="1"/>
</dbReference>
<feature type="compositionally biased region" description="Polar residues" evidence="1">
    <location>
        <begin position="136"/>
        <end position="146"/>
    </location>
</feature>
<dbReference type="OrthoDB" id="289721at2759"/>
<feature type="region of interest" description="Disordered" evidence="1">
    <location>
        <begin position="227"/>
        <end position="288"/>
    </location>
</feature>
<dbReference type="Gene3D" id="1.10.472.80">
    <property type="entry name" value="Ypt/Rab-GAP domain of gyp1p, domain 3"/>
    <property type="match status" value="1"/>
</dbReference>
<dbReference type="InParanoid" id="Q6C1X8"/>
<feature type="compositionally biased region" description="Low complexity" evidence="1">
    <location>
        <begin position="97"/>
        <end position="108"/>
    </location>
</feature>
<evidence type="ECO:0000313" key="4">
    <source>
        <dbReference type="Proteomes" id="UP000001300"/>
    </source>
</evidence>
<dbReference type="HOGENOM" id="CLU_406089_0_0_1"/>
<dbReference type="OMA" id="MEIIYAY"/>
<feature type="compositionally biased region" description="Basic and acidic residues" evidence="1">
    <location>
        <begin position="357"/>
        <end position="366"/>
    </location>
</feature>
<dbReference type="AlphaFoldDB" id="Q6C1X8"/>
<dbReference type="Proteomes" id="UP000001300">
    <property type="component" value="Chromosome F"/>
</dbReference>
<feature type="region of interest" description="Disordered" evidence="1">
    <location>
        <begin position="321"/>
        <end position="366"/>
    </location>
</feature>
<feature type="domain" description="Rab-GAP TBC" evidence="2">
    <location>
        <begin position="430"/>
        <end position="622"/>
    </location>
</feature>
<dbReference type="STRING" id="284591.Q6C1X8"/>
<dbReference type="PANTHER" id="PTHR47219:SF9">
    <property type="entry name" value="GTPASE ACTIVATING PROTEIN AND CENTROSOME-ASSOCIATED, ISOFORM B"/>
    <property type="match status" value="1"/>
</dbReference>
<feature type="compositionally biased region" description="Low complexity" evidence="1">
    <location>
        <begin position="231"/>
        <end position="241"/>
    </location>
</feature>
<dbReference type="SUPFAM" id="SSF47923">
    <property type="entry name" value="Ypt/Rab-GAP domain of gyp1p"/>
    <property type="match status" value="2"/>
</dbReference>
<feature type="compositionally biased region" description="Polar residues" evidence="1">
    <location>
        <begin position="109"/>
        <end position="120"/>
    </location>
</feature>
<organism evidence="3 4">
    <name type="scientific">Yarrowia lipolytica (strain CLIB 122 / E 150)</name>
    <name type="common">Yeast</name>
    <name type="synonym">Candida lipolytica</name>
    <dbReference type="NCBI Taxonomy" id="284591"/>
    <lineage>
        <taxon>Eukaryota</taxon>
        <taxon>Fungi</taxon>
        <taxon>Dikarya</taxon>
        <taxon>Ascomycota</taxon>
        <taxon>Saccharomycotina</taxon>
        <taxon>Dipodascomycetes</taxon>
        <taxon>Dipodascales</taxon>
        <taxon>Dipodascales incertae sedis</taxon>
        <taxon>Yarrowia</taxon>
    </lineage>
</organism>
<dbReference type="RefSeq" id="XP_505334.3">
    <property type="nucleotide sequence ID" value="XM_505334.3"/>
</dbReference>
<dbReference type="PANTHER" id="PTHR47219">
    <property type="entry name" value="RAB GTPASE-ACTIVATING PROTEIN 1-LIKE"/>
    <property type="match status" value="1"/>
</dbReference>
<proteinExistence type="predicted"/>
<dbReference type="InterPro" id="IPR035969">
    <property type="entry name" value="Rab-GAP_TBC_sf"/>
</dbReference>
<dbReference type="GO" id="GO:0005096">
    <property type="term" value="F:GTPase activator activity"/>
    <property type="evidence" value="ECO:0000318"/>
    <property type="project" value="GO_Central"/>
</dbReference>
<accession>Q6C1X8</accession>
<gene>
    <name evidence="3" type="ORF">YALI0_F12573g</name>
</gene>